<dbReference type="Proteomes" id="UP000016496">
    <property type="component" value="Unassembled WGS sequence"/>
</dbReference>
<dbReference type="InterPro" id="IPR024361">
    <property type="entry name" value="BACON"/>
</dbReference>
<dbReference type="PATRIC" id="fig|1321819.3.peg.1555"/>
<protein>
    <submittedName>
        <fullName evidence="1">Uncharacterized protein</fullName>
    </submittedName>
</protein>
<reference evidence="1 2" key="1">
    <citation type="submission" date="2013-08" db="EMBL/GenBank/DDBJ databases">
        <authorList>
            <person name="Weinstock G."/>
            <person name="Sodergren E."/>
            <person name="Wylie T."/>
            <person name="Fulton L."/>
            <person name="Fulton R."/>
            <person name="Fronick C."/>
            <person name="O'Laughlin M."/>
            <person name="Godfrey J."/>
            <person name="Miner T."/>
            <person name="Herter B."/>
            <person name="Appelbaum E."/>
            <person name="Cordes M."/>
            <person name="Lek S."/>
            <person name="Wollam A."/>
            <person name="Pepin K.H."/>
            <person name="Palsikar V.B."/>
            <person name="Mitreva M."/>
            <person name="Wilson R.K."/>
        </authorList>
    </citation>
    <scope>NUCLEOTIDE SEQUENCE [LARGE SCALE GENOMIC DNA]</scope>
    <source>
        <strain evidence="1 2">F0041</strain>
    </source>
</reference>
<dbReference type="HOGENOM" id="CLU_423160_0_0_10"/>
<dbReference type="Gene3D" id="2.60.40.10">
    <property type="entry name" value="Immunoglobulins"/>
    <property type="match status" value="3"/>
</dbReference>
<dbReference type="EMBL" id="AWSV01000089">
    <property type="protein sequence ID" value="ERI85519.1"/>
    <property type="molecule type" value="Genomic_DNA"/>
</dbReference>
<dbReference type="InterPro" id="IPR059226">
    <property type="entry name" value="Choice_anch_Q_dom"/>
</dbReference>
<evidence type="ECO:0000313" key="2">
    <source>
        <dbReference type="Proteomes" id="UP000016496"/>
    </source>
</evidence>
<accession>U2C4W2</accession>
<sequence>MACLFFQACDDSKLIRRADPRINVQDELLVEPLGSRQVVKFRSTYPWYAEASDGWIKLLKYRGQALLPDSIIVMIDDNPDMESREGWIEVRLMDQLSQRILVKQSGRGTLITLAKNLIYFNVNGGETILDVHTHVDWDIDVQSVDGFTFTKIDKNHLKVKVAKNTTGVERRKKVTLVSAVDKNVKGRLEVVQTNVEKMLSISSSDEEKDIVVIKAGKEVEIPVSLNVQYECIASANWIKINETPSFSGDIVQDIVVKATIEPNTAKEERNAYILIRDRIDNNVSDTLYVCQRGVNRIIYVKAGSVGDGSSWENAFGSIADGMAACDNDGDMELWVAEGNYQLTATLNKKAVNAYGGFKGNEKKVKDRPSGSKARIIGGPFKMMTAWNAPVHGWYYMDGFILTGMNCKNTDVGGLEIYRHHAFRNCIIHGNAYGKNPGGYFENTRLVNCLFYDNVTQNAAPVQINNTDLYNVTFVNNRGEGWASAGGIRCTGSKCSLYNTVVWGNVHTGVPGNNFTRVQIRLDSNQSHFINCAVQDGYVFNDGKKPTSVTGCITLNLDNNASNGPLFVDVPSRNYQLRPASPLIDAGSDQVIENLGLFNDIMYGRRIWGKTVDIGAFEFEKK</sequence>
<dbReference type="CDD" id="cd14948">
    <property type="entry name" value="BACON"/>
    <property type="match status" value="1"/>
</dbReference>
<dbReference type="NCBIfam" id="NF041518">
    <property type="entry name" value="choice_anch_Q"/>
    <property type="match status" value="1"/>
</dbReference>
<dbReference type="Gene3D" id="2.160.20.10">
    <property type="entry name" value="Single-stranded right-handed beta-helix, Pectin lyase-like"/>
    <property type="match status" value="1"/>
</dbReference>
<dbReference type="InterPro" id="IPR012334">
    <property type="entry name" value="Pectin_lyas_fold"/>
</dbReference>
<dbReference type="AlphaFoldDB" id="U2C4W2"/>
<proteinExistence type="predicted"/>
<name>U2C4W2_9BACE</name>
<organism evidence="1 2">
    <name type="scientific">Bacteroides pyogenes F0041</name>
    <dbReference type="NCBI Taxonomy" id="1321819"/>
    <lineage>
        <taxon>Bacteria</taxon>
        <taxon>Pseudomonadati</taxon>
        <taxon>Bacteroidota</taxon>
        <taxon>Bacteroidia</taxon>
        <taxon>Bacteroidales</taxon>
        <taxon>Bacteroidaceae</taxon>
        <taxon>Bacteroides</taxon>
    </lineage>
</organism>
<dbReference type="InterPro" id="IPR013783">
    <property type="entry name" value="Ig-like_fold"/>
</dbReference>
<dbReference type="SUPFAM" id="SSF51126">
    <property type="entry name" value="Pectin lyase-like"/>
    <property type="match status" value="1"/>
</dbReference>
<evidence type="ECO:0000313" key="1">
    <source>
        <dbReference type="EMBL" id="ERI85519.1"/>
    </source>
</evidence>
<gene>
    <name evidence="1" type="ORF">HMPREF1981_01694</name>
</gene>
<dbReference type="InterPro" id="IPR011050">
    <property type="entry name" value="Pectin_lyase_fold/virulence"/>
</dbReference>
<comment type="caution">
    <text evidence="1">The sequence shown here is derived from an EMBL/GenBank/DDBJ whole genome shotgun (WGS) entry which is preliminary data.</text>
</comment>